<evidence type="ECO:0000313" key="4">
    <source>
        <dbReference type="Proteomes" id="UP000887566"/>
    </source>
</evidence>
<dbReference type="AlphaFoldDB" id="A0A914W4U9"/>
<feature type="domain" description="Centrosome-associated FAM110 C-terminal" evidence="3">
    <location>
        <begin position="284"/>
        <end position="375"/>
    </location>
</feature>
<sequence length="399" mass="42180">MLVMAATRTTRSLSAAEQLEASKKLYVKTEALRETKQPPPGSPTSPSFPLRDVKQFPSSGCVEGSAPQPPPVPPRPPRRNRIDRATSLKQLVGFPPSDPPPPLPPRRKSTSKDERGDDSSSMSFINDWKEHQDLGTPPVPPPRPSKGIHASAARKASTPVPATAYESRLSSTPQWARQSTPNLLKLGGTDVPFSTVKDSPCDYLVTPSWAKKSLPSLMAGDAAIAADLCDSSTVHARSAKSLYSQPSFDDDAFEAGCSHNRLAGGDGGSTAVSEGGDLAVTNVADSFFDSMGVAPAILRSFDQQSLLNATGSRTGSFSSLLTSITNNNCCAWSKGDSDSIASDLPTSKMTGAARRPVSIIEKNARVIKWIHGCRVAPTPGGEVRAKVIGFEFGASPADV</sequence>
<dbReference type="Proteomes" id="UP000887566">
    <property type="component" value="Unplaced"/>
</dbReference>
<organism evidence="4 5">
    <name type="scientific">Plectus sambesii</name>
    <dbReference type="NCBI Taxonomy" id="2011161"/>
    <lineage>
        <taxon>Eukaryota</taxon>
        <taxon>Metazoa</taxon>
        <taxon>Ecdysozoa</taxon>
        <taxon>Nematoda</taxon>
        <taxon>Chromadorea</taxon>
        <taxon>Plectida</taxon>
        <taxon>Plectina</taxon>
        <taxon>Plectoidea</taxon>
        <taxon>Plectidae</taxon>
        <taxon>Plectus</taxon>
    </lineage>
</organism>
<dbReference type="InterPro" id="IPR025740">
    <property type="entry name" value="FAM110"/>
</dbReference>
<evidence type="ECO:0000256" key="2">
    <source>
        <dbReference type="SAM" id="MobiDB-lite"/>
    </source>
</evidence>
<proteinExistence type="inferred from homology"/>
<comment type="similarity">
    <text evidence="1">Belongs to the FAM110 family.</text>
</comment>
<evidence type="ECO:0000259" key="3">
    <source>
        <dbReference type="Pfam" id="PF14160"/>
    </source>
</evidence>
<reference evidence="5" key="1">
    <citation type="submission" date="2022-11" db="UniProtKB">
        <authorList>
            <consortium name="WormBaseParasite"/>
        </authorList>
    </citation>
    <scope>IDENTIFICATION</scope>
</reference>
<keyword evidence="4" id="KW-1185">Reference proteome</keyword>
<accession>A0A914W4U9</accession>
<evidence type="ECO:0000256" key="1">
    <source>
        <dbReference type="ARBA" id="ARBA00010576"/>
    </source>
</evidence>
<dbReference type="Pfam" id="PF14160">
    <property type="entry name" value="FAM110_C"/>
    <property type="match status" value="1"/>
</dbReference>
<name>A0A914W4U9_9BILA</name>
<protein>
    <submittedName>
        <fullName evidence="5">Centrosome-associated FAM110 C-terminal domain-containing protein</fullName>
    </submittedName>
</protein>
<dbReference type="PANTHER" id="PTHR14758:SF1">
    <property type="entry name" value="CENTROSOME-ASSOCIATED FAM110 C-TERMINAL DOMAIN-CONTAINING PROTEIN"/>
    <property type="match status" value="1"/>
</dbReference>
<dbReference type="WBParaSite" id="PSAMB.scaffold3244size19106.g20806.t1">
    <property type="protein sequence ID" value="PSAMB.scaffold3244size19106.g20806.t1"/>
    <property type="gene ID" value="PSAMB.scaffold3244size19106.g20806"/>
</dbReference>
<evidence type="ECO:0000313" key="5">
    <source>
        <dbReference type="WBParaSite" id="PSAMB.scaffold3244size19106.g20806.t1"/>
    </source>
</evidence>
<dbReference type="PANTHER" id="PTHR14758">
    <property type="entry name" value="AGAP005440-PA"/>
    <property type="match status" value="1"/>
</dbReference>
<dbReference type="InterPro" id="IPR025741">
    <property type="entry name" value="FAM110_C"/>
</dbReference>
<feature type="region of interest" description="Disordered" evidence="2">
    <location>
        <begin position="30"/>
        <end position="176"/>
    </location>
</feature>